<organism evidence="1 2">
    <name type="scientific">Sphingomonas brevis</name>
    <dbReference type="NCBI Taxonomy" id="2908206"/>
    <lineage>
        <taxon>Bacteria</taxon>
        <taxon>Pseudomonadati</taxon>
        <taxon>Pseudomonadota</taxon>
        <taxon>Alphaproteobacteria</taxon>
        <taxon>Sphingomonadales</taxon>
        <taxon>Sphingomonadaceae</taxon>
        <taxon>Sphingomonas</taxon>
    </lineage>
</organism>
<reference evidence="1" key="1">
    <citation type="submission" date="2022-05" db="EMBL/GenBank/DDBJ databases">
        <authorList>
            <person name="Jo J.-H."/>
            <person name="Im W.-T."/>
        </authorList>
    </citation>
    <scope>NUCLEOTIDE SEQUENCE</scope>
    <source>
        <strain evidence="1">RB56-2</strain>
    </source>
</reference>
<gene>
    <name evidence="1" type="ORF">LZ518_11710</name>
</gene>
<protein>
    <submittedName>
        <fullName evidence="1">Uncharacterized protein</fullName>
    </submittedName>
</protein>
<keyword evidence="2" id="KW-1185">Reference proteome</keyword>
<evidence type="ECO:0000313" key="2">
    <source>
        <dbReference type="Proteomes" id="UP001165383"/>
    </source>
</evidence>
<dbReference type="EMBL" id="JAMGBB010000001">
    <property type="protein sequence ID" value="MCL6741793.1"/>
    <property type="molecule type" value="Genomic_DNA"/>
</dbReference>
<dbReference type="Proteomes" id="UP001165383">
    <property type="component" value="Unassembled WGS sequence"/>
</dbReference>
<proteinExistence type="predicted"/>
<accession>A0ABT0SBR5</accession>
<dbReference type="RefSeq" id="WP_249916159.1">
    <property type="nucleotide sequence ID" value="NZ_JAMGBB010000001.1"/>
</dbReference>
<name>A0ABT0SBR5_9SPHN</name>
<comment type="caution">
    <text evidence="1">The sequence shown here is derived from an EMBL/GenBank/DDBJ whole genome shotgun (WGS) entry which is preliminary data.</text>
</comment>
<evidence type="ECO:0000313" key="1">
    <source>
        <dbReference type="EMBL" id="MCL6741793.1"/>
    </source>
</evidence>
<sequence length="290" mass="30837">MDNYLFEADHMDEFSGETPLGMYETGAFEEFSGDQYEPFADESGAMFFENEDQFSLEGNGFDQYSFEEEGDQFSLGGLWRGIKKVATTVAPLAKKFAPQIGAVIGGALGGPAGAALGGKLGTLARTLEGEEESDSEEELNAPASVPAIDESLSESMADSATRLTAPLAQSMGSAITVTLASRAPLPVKAVVPILARAGGDVARQLAASSDPRARVLLRTIPTIQKRTLATLAAKARRGRPITPQTAVRVMRTQANRVLGNSQNLGRALANNARKRGQINRAAVARAERFM</sequence>